<evidence type="ECO:0000256" key="2">
    <source>
        <dbReference type="HAMAP-Rule" id="MF_00489"/>
    </source>
</evidence>
<evidence type="ECO:0000313" key="4">
    <source>
        <dbReference type="Proteomes" id="UP000326951"/>
    </source>
</evidence>
<gene>
    <name evidence="3" type="primary">yqxD</name>
    <name evidence="3" type="ORF">St703_19240</name>
</gene>
<comment type="similarity">
    <text evidence="1 2">Belongs to the UPF0178 family.</text>
</comment>
<sequence length="158" mass="18087">MGSREPLTMKRKNTLFVDADACPVKEEILAIARSYDFEPVFVASYASYSADREGKWVFVDQRKEAADLYIVNHAHPCDIVVTQDIGLAGLLTNRHVYVLTIRGQIVSEQNVDMLLSRRYQAYRALNAGERIKGPKPFTRQHRKNFSDALINLLCRFDH</sequence>
<proteinExistence type="inferred from homology"/>
<reference evidence="3 4" key="1">
    <citation type="submission" date="2019-09" db="EMBL/GenBank/DDBJ databases">
        <title>Complete genome sequence of Sporolactobacillus terrae 70-3.</title>
        <authorList>
            <person name="Tanaka N."/>
            <person name="Shiwa Y."/>
            <person name="Fujita N."/>
            <person name="Tanasupawat S."/>
        </authorList>
    </citation>
    <scope>NUCLEOTIDE SEQUENCE [LARGE SCALE GENOMIC DNA]</scope>
    <source>
        <strain evidence="3 4">70-3</strain>
    </source>
</reference>
<dbReference type="HAMAP" id="MF_00489">
    <property type="entry name" value="UPF0178"/>
    <property type="match status" value="1"/>
</dbReference>
<evidence type="ECO:0000313" key="3">
    <source>
        <dbReference type="EMBL" id="BBN99219.1"/>
    </source>
</evidence>
<dbReference type="InterPro" id="IPR003791">
    <property type="entry name" value="UPF0178"/>
</dbReference>
<organism evidence="3 4">
    <name type="scientific">Sporolactobacillus terrae</name>
    <dbReference type="NCBI Taxonomy" id="269673"/>
    <lineage>
        <taxon>Bacteria</taxon>
        <taxon>Bacillati</taxon>
        <taxon>Bacillota</taxon>
        <taxon>Bacilli</taxon>
        <taxon>Bacillales</taxon>
        <taxon>Sporolactobacillaceae</taxon>
        <taxon>Sporolactobacillus</taxon>
    </lineage>
</organism>
<evidence type="ECO:0000256" key="1">
    <source>
        <dbReference type="ARBA" id="ARBA00008522"/>
    </source>
</evidence>
<accession>A0A5K7WZR0</accession>
<protein>
    <recommendedName>
        <fullName evidence="2">UPF0178 protein St703_19240</fullName>
    </recommendedName>
</protein>
<dbReference type="Proteomes" id="UP000326951">
    <property type="component" value="Chromosome"/>
</dbReference>
<name>A0A5K7WZR0_9BACL</name>
<dbReference type="PANTHER" id="PTHR35146:SF1">
    <property type="entry name" value="UPF0178 PROTEIN YAII"/>
    <property type="match status" value="1"/>
</dbReference>
<dbReference type="AlphaFoldDB" id="A0A5K7WZR0"/>
<dbReference type="Pfam" id="PF02639">
    <property type="entry name" value="DUF188"/>
    <property type="match status" value="1"/>
</dbReference>
<dbReference type="PANTHER" id="PTHR35146">
    <property type="entry name" value="UPF0178 PROTEIN YAII"/>
    <property type="match status" value="1"/>
</dbReference>
<dbReference type="EMBL" id="AP021853">
    <property type="protein sequence ID" value="BBN99219.1"/>
    <property type="molecule type" value="Genomic_DNA"/>
</dbReference>